<dbReference type="PANTHER" id="PTHR30055:SF234">
    <property type="entry name" value="HTH-TYPE TRANSCRIPTIONAL REGULATOR BETI"/>
    <property type="match status" value="1"/>
</dbReference>
<keyword evidence="8" id="KW-1185">Reference proteome</keyword>
<dbReference type="InterPro" id="IPR050109">
    <property type="entry name" value="HTH-type_TetR-like_transc_reg"/>
</dbReference>
<dbReference type="GO" id="GO:0003700">
    <property type="term" value="F:DNA-binding transcription factor activity"/>
    <property type="evidence" value="ECO:0007669"/>
    <property type="project" value="TreeGrafter"/>
</dbReference>
<dbReference type="Gene3D" id="1.10.357.10">
    <property type="entry name" value="Tetracycline Repressor, domain 2"/>
    <property type="match status" value="1"/>
</dbReference>
<dbReference type="InterPro" id="IPR009057">
    <property type="entry name" value="Homeodomain-like_sf"/>
</dbReference>
<dbReference type="KEGG" id="mbry:B1812_06320"/>
<dbReference type="PRINTS" id="PR00455">
    <property type="entry name" value="HTHTETR"/>
</dbReference>
<dbReference type="InterPro" id="IPR001647">
    <property type="entry name" value="HTH_TetR"/>
</dbReference>
<dbReference type="Pfam" id="PF00440">
    <property type="entry name" value="TetR_N"/>
    <property type="match status" value="1"/>
</dbReference>
<evidence type="ECO:0000256" key="3">
    <source>
        <dbReference type="ARBA" id="ARBA00023163"/>
    </source>
</evidence>
<dbReference type="AlphaFoldDB" id="A0A1W6MT13"/>
<dbReference type="OrthoDB" id="9787680at2"/>
<dbReference type="SUPFAM" id="SSF46689">
    <property type="entry name" value="Homeodomain-like"/>
    <property type="match status" value="1"/>
</dbReference>
<proteinExistence type="predicted"/>
<feature type="region of interest" description="Disordered" evidence="5">
    <location>
        <begin position="1"/>
        <end position="30"/>
    </location>
</feature>
<dbReference type="STRING" id="655015.B1812_06320"/>
<dbReference type="EMBL" id="CP019948">
    <property type="protein sequence ID" value="ARN80751.1"/>
    <property type="molecule type" value="Genomic_DNA"/>
</dbReference>
<reference evidence="7 8" key="1">
    <citation type="submission" date="2017-02" db="EMBL/GenBank/DDBJ databases">
        <authorList>
            <person name="Peterson S.W."/>
        </authorList>
    </citation>
    <scope>NUCLEOTIDE SEQUENCE [LARGE SCALE GENOMIC DNA]</scope>
    <source>
        <strain evidence="7 8">S285</strain>
    </source>
</reference>
<organism evidence="7 8">
    <name type="scientific">Methylocystis bryophila</name>
    <dbReference type="NCBI Taxonomy" id="655015"/>
    <lineage>
        <taxon>Bacteria</taxon>
        <taxon>Pseudomonadati</taxon>
        <taxon>Pseudomonadota</taxon>
        <taxon>Alphaproteobacteria</taxon>
        <taxon>Hyphomicrobiales</taxon>
        <taxon>Methylocystaceae</taxon>
        <taxon>Methylocystis</taxon>
    </lineage>
</organism>
<gene>
    <name evidence="7" type="ORF">B1812_06320</name>
</gene>
<evidence type="ECO:0000256" key="4">
    <source>
        <dbReference type="PROSITE-ProRule" id="PRU00335"/>
    </source>
</evidence>
<sequence length="221" mass="24303">MQTAEYLVPAPPREAETIAPRRPGRPTGKSDRRALLLDAALTLFAQQGVPNTTLRMIADHVGLTAAMAHYYFRSREQLLDAVVEERLLPLAIRINQAFRVERREPPAIIAGLVRRLLEAVDECPCLPPLWVREMLSEGGALRERVLKGLEESGTEKADRRLESWGRQGLFAGGVEPSLVFVSIVALTLLPLAGGLTATTPLAREAFERHVVTLLTGGLFPK</sequence>
<evidence type="ECO:0000256" key="1">
    <source>
        <dbReference type="ARBA" id="ARBA00023015"/>
    </source>
</evidence>
<name>A0A1W6MT13_9HYPH</name>
<dbReference type="Proteomes" id="UP000193978">
    <property type="component" value="Chromosome"/>
</dbReference>
<dbReference type="PROSITE" id="PS50977">
    <property type="entry name" value="HTH_TETR_2"/>
    <property type="match status" value="1"/>
</dbReference>
<feature type="DNA-binding region" description="H-T-H motif" evidence="4">
    <location>
        <begin position="53"/>
        <end position="72"/>
    </location>
</feature>
<dbReference type="PANTHER" id="PTHR30055">
    <property type="entry name" value="HTH-TYPE TRANSCRIPTIONAL REGULATOR RUTR"/>
    <property type="match status" value="1"/>
</dbReference>
<dbReference type="SUPFAM" id="SSF48498">
    <property type="entry name" value="Tetracyclin repressor-like, C-terminal domain"/>
    <property type="match status" value="1"/>
</dbReference>
<keyword evidence="2 4" id="KW-0238">DNA-binding</keyword>
<evidence type="ECO:0000313" key="7">
    <source>
        <dbReference type="EMBL" id="ARN80751.1"/>
    </source>
</evidence>
<dbReference type="RefSeq" id="WP_085770829.1">
    <property type="nucleotide sequence ID" value="NZ_AP027149.1"/>
</dbReference>
<dbReference type="GO" id="GO:0000976">
    <property type="term" value="F:transcription cis-regulatory region binding"/>
    <property type="evidence" value="ECO:0007669"/>
    <property type="project" value="TreeGrafter"/>
</dbReference>
<evidence type="ECO:0000259" key="6">
    <source>
        <dbReference type="PROSITE" id="PS50977"/>
    </source>
</evidence>
<dbReference type="InterPro" id="IPR036271">
    <property type="entry name" value="Tet_transcr_reg_TetR-rel_C_sf"/>
</dbReference>
<protein>
    <recommendedName>
        <fullName evidence="6">HTH tetR-type domain-containing protein</fullName>
    </recommendedName>
</protein>
<accession>A0A1W6MT13</accession>
<evidence type="ECO:0000256" key="2">
    <source>
        <dbReference type="ARBA" id="ARBA00023125"/>
    </source>
</evidence>
<evidence type="ECO:0000313" key="8">
    <source>
        <dbReference type="Proteomes" id="UP000193978"/>
    </source>
</evidence>
<keyword evidence="3" id="KW-0804">Transcription</keyword>
<keyword evidence="1" id="KW-0805">Transcription regulation</keyword>
<evidence type="ECO:0000256" key="5">
    <source>
        <dbReference type="SAM" id="MobiDB-lite"/>
    </source>
</evidence>
<feature type="domain" description="HTH tetR-type" evidence="6">
    <location>
        <begin position="30"/>
        <end position="90"/>
    </location>
</feature>